<keyword evidence="1" id="KW-0732">Signal</keyword>
<dbReference type="CDD" id="cd21177">
    <property type="entry name" value="LPMO_AA10"/>
    <property type="match status" value="1"/>
</dbReference>
<dbReference type="RefSeq" id="WP_077151826.1">
    <property type="nucleotide sequence ID" value="NZ_KP342511.1"/>
</dbReference>
<dbReference type="PANTHER" id="PTHR34823:SF1">
    <property type="entry name" value="CHITIN-BINDING TYPE-4 DOMAIN-CONTAINING PROTEIN"/>
    <property type="match status" value="1"/>
</dbReference>
<feature type="domain" description="Chitin-binding type-4" evidence="2">
    <location>
        <begin position="30"/>
        <end position="209"/>
    </location>
</feature>
<evidence type="ECO:0000313" key="3">
    <source>
        <dbReference type="EMBL" id="AJY53598.1"/>
    </source>
</evidence>
<keyword evidence="3" id="KW-0614">Plasmid</keyword>
<dbReference type="EMBL" id="KP342511">
    <property type="protein sequence ID" value="AJY53598.1"/>
    <property type="molecule type" value="Genomic_DNA"/>
</dbReference>
<dbReference type="InterPro" id="IPR004302">
    <property type="entry name" value="Cellulose/chitin-bd_N"/>
</dbReference>
<gene>
    <name evidence="3" type="ORF">pEfm12493_114</name>
</gene>
<reference evidence="3" key="1">
    <citation type="journal article" date="2015" name="J. Antimicrob. Chemother.">
        <title>Vancomycin-resistant Enterococcus faecium harbouring vanN in Canada: a case and complete sequence of pEfm12493 harbouring the vanN operon.</title>
        <authorList>
            <person name="Boyd D.A."/>
            <person name="Levesque S."/>
            <person name="Picard A.C."/>
            <person name="Golding G.R."/>
        </authorList>
    </citation>
    <scope>NUCLEOTIDE SEQUENCE</scope>
    <source>
        <strain evidence="3">N12-493</strain>
        <plasmid evidence="3">pEfm12493</plasmid>
    </source>
</reference>
<organism evidence="3">
    <name type="scientific">Enterococcus faecium</name>
    <name type="common">Streptococcus faecium</name>
    <dbReference type="NCBI Taxonomy" id="1352"/>
    <lineage>
        <taxon>Bacteria</taxon>
        <taxon>Bacillati</taxon>
        <taxon>Bacillota</taxon>
        <taxon>Bacilli</taxon>
        <taxon>Lactobacillales</taxon>
        <taxon>Enterococcaceae</taxon>
        <taxon>Enterococcus</taxon>
    </lineage>
</organism>
<dbReference type="InterPro" id="IPR051024">
    <property type="entry name" value="GlcNAc_Chitin_IntDeg"/>
</dbReference>
<evidence type="ECO:0000259" key="2">
    <source>
        <dbReference type="Pfam" id="PF03067"/>
    </source>
</evidence>
<evidence type="ECO:0000256" key="1">
    <source>
        <dbReference type="ARBA" id="ARBA00022729"/>
    </source>
</evidence>
<dbReference type="Pfam" id="PF03067">
    <property type="entry name" value="LPMO_10"/>
    <property type="match status" value="1"/>
</dbReference>
<dbReference type="Gene3D" id="2.70.50.50">
    <property type="entry name" value="chitin-binding protein cbp21"/>
    <property type="match status" value="1"/>
</dbReference>
<dbReference type="AlphaFoldDB" id="A0A0D5MAT1"/>
<accession>A0A0D5MAT1</accession>
<sequence>MKKINLFIATMGLVSIVVLTFGYSAQSYAHGYVNDPVSRVKNAAANGFGWGPGQDNSQPDIISTPQGIEAPTKLLDTGQLDGKLPSAGLPNYSKLDQQTASRWVKTSITTGEYNFKWVITAKHKTNRFRYYMTKPGWNPNVPLTMDEMELIGVVGQPIGDDLPPGQGFPVNDTETHAIKIPADRKGYHIIYSVWDINDTTNSFYQAIDVNVK</sequence>
<dbReference type="InterPro" id="IPR014756">
    <property type="entry name" value="Ig_E-set"/>
</dbReference>
<dbReference type="SUPFAM" id="SSF81296">
    <property type="entry name" value="E set domains"/>
    <property type="match status" value="1"/>
</dbReference>
<geneLocation type="plasmid" evidence="3">
    <name>pEfm12493</name>
</geneLocation>
<dbReference type="PANTHER" id="PTHR34823">
    <property type="entry name" value="GLCNAC-BINDING PROTEIN A"/>
    <property type="match status" value="1"/>
</dbReference>
<name>A0A0D5MAT1_ENTFC</name>
<protein>
    <submittedName>
        <fullName evidence="3">Chitin-binding domain protein</fullName>
    </submittedName>
</protein>
<proteinExistence type="predicted"/>